<name>A0A2Z7C0C9_9LAMI</name>
<protein>
    <submittedName>
        <fullName evidence="1">Uncharacterized protein</fullName>
    </submittedName>
</protein>
<dbReference type="EMBL" id="KV000551">
    <property type="protein sequence ID" value="KZV40114.1"/>
    <property type="molecule type" value="Genomic_DNA"/>
</dbReference>
<accession>A0A2Z7C0C9</accession>
<reference evidence="1 2" key="1">
    <citation type="journal article" date="2015" name="Proc. Natl. Acad. Sci. U.S.A.">
        <title>The resurrection genome of Boea hygrometrica: A blueprint for survival of dehydration.</title>
        <authorList>
            <person name="Xiao L."/>
            <person name="Yang G."/>
            <person name="Zhang L."/>
            <person name="Yang X."/>
            <person name="Zhao S."/>
            <person name="Ji Z."/>
            <person name="Zhou Q."/>
            <person name="Hu M."/>
            <person name="Wang Y."/>
            <person name="Chen M."/>
            <person name="Xu Y."/>
            <person name="Jin H."/>
            <person name="Xiao X."/>
            <person name="Hu G."/>
            <person name="Bao F."/>
            <person name="Hu Y."/>
            <person name="Wan P."/>
            <person name="Li L."/>
            <person name="Deng X."/>
            <person name="Kuang T."/>
            <person name="Xiang C."/>
            <person name="Zhu J.K."/>
            <person name="Oliver M.J."/>
            <person name="He Y."/>
        </authorList>
    </citation>
    <scope>NUCLEOTIDE SEQUENCE [LARGE SCALE GENOMIC DNA]</scope>
    <source>
        <strain evidence="2">cv. XS01</strain>
    </source>
</reference>
<proteinExistence type="predicted"/>
<dbReference type="AlphaFoldDB" id="A0A2Z7C0C9"/>
<gene>
    <name evidence="1" type="ORF">F511_41042</name>
</gene>
<evidence type="ECO:0000313" key="2">
    <source>
        <dbReference type="Proteomes" id="UP000250235"/>
    </source>
</evidence>
<sequence length="816" mass="92203">MKFEFRLLCDIMAKAISVKAGSFNAITYFEEDGDSGVQASQGLCHSNQSFAGDYSYSGVRVSLQSSQPPRFFKKTVHRFVSINDRDGAKDVTGAAKQRAASKKRTAADVGTAVPKKKRTIKNKSVSSLSTLEMVAVAEEVVPIQQVAEPSAVEEIRYPSADDLDLIIQQVLDETRAVDAPADKAQPVSTEEKLWYDLPYEDLVATLEAERPVVTASDTDEEIATMDVAPADGDQQVQESVAPISHDDMLSADERMSLDDIILMIPIDIPLPTSSMEITKIMMGKSIKIPGVTKWTWFLKSLPRIPADDKGKEILVEKDPIRGNPAREHYILICADIDLLVELRAKVIDEVAQFLNSFSLKKLATINFEEMYKKEEQVLYWRETESPQVAIQRKFYILLKYRTVLVWKFLEAWRANFAPGQGSSAVDIQVIELLSDLHLYFLEELAKEARAHGLIWKKPCCSKIFEGSPRDRGAIIARNNTHNPSGCWIRTMLYVNGEWIVEPCADRWVKIPQLVISNDVSRQRQYDDTLPTGARQEVRTLDDVQTIRFNDFRKHVLAQNDSIFTGLADVRKEVQEVNAKVDIMASRLNDIQRDAEATKEALSHQLFEFQSQAQENHSILHAQLSELVDYIHRGSADKKGESGSRGLQQPVNIQIEGSAVTPMFAQRVEMAQRHIVHTVLDVDANRALIERQDAAERDRERIRREARSLFIYSSNSAVGVFGRIQQLQNRSLENLAEAFLREFSRSIISAVGYSVLQPAGKFFQAFFQSKHLDNDDEDSAGYQSYFRRKLKVIQIRSFAHKEKICTIVQLPEIKETS</sequence>
<organism evidence="1 2">
    <name type="scientific">Dorcoceras hygrometricum</name>
    <dbReference type="NCBI Taxonomy" id="472368"/>
    <lineage>
        <taxon>Eukaryota</taxon>
        <taxon>Viridiplantae</taxon>
        <taxon>Streptophyta</taxon>
        <taxon>Embryophyta</taxon>
        <taxon>Tracheophyta</taxon>
        <taxon>Spermatophyta</taxon>
        <taxon>Magnoliopsida</taxon>
        <taxon>eudicotyledons</taxon>
        <taxon>Gunneridae</taxon>
        <taxon>Pentapetalae</taxon>
        <taxon>asterids</taxon>
        <taxon>lamiids</taxon>
        <taxon>Lamiales</taxon>
        <taxon>Gesneriaceae</taxon>
        <taxon>Didymocarpoideae</taxon>
        <taxon>Trichosporeae</taxon>
        <taxon>Loxocarpinae</taxon>
        <taxon>Dorcoceras</taxon>
    </lineage>
</organism>
<keyword evidence="2" id="KW-1185">Reference proteome</keyword>
<evidence type="ECO:0000313" key="1">
    <source>
        <dbReference type="EMBL" id="KZV40114.1"/>
    </source>
</evidence>
<dbReference type="Proteomes" id="UP000250235">
    <property type="component" value="Unassembled WGS sequence"/>
</dbReference>